<gene>
    <name evidence="1" type="ORF">SAMN00017477_1877</name>
</gene>
<dbReference type="RefSeq" id="WP_084231404.1">
    <property type="nucleotide sequence ID" value="NZ_FWWR01000013.1"/>
</dbReference>
<name>A0A1W1VF22_PEPAS</name>
<reference evidence="2" key="1">
    <citation type="submission" date="2017-04" db="EMBL/GenBank/DDBJ databases">
        <authorList>
            <person name="Varghese N."/>
            <person name="Submissions S."/>
        </authorList>
    </citation>
    <scope>NUCLEOTIDE SEQUENCE [LARGE SCALE GENOMIC DNA]</scope>
    <source>
        <strain evidence="2">DSM 20463</strain>
    </source>
</reference>
<keyword evidence="2" id="KW-1185">Reference proteome</keyword>
<proteinExistence type="predicted"/>
<organism evidence="1 2">
    <name type="scientific">Peptoniphilus asaccharolyticus DSM 20463</name>
    <dbReference type="NCBI Taxonomy" id="573058"/>
    <lineage>
        <taxon>Bacteria</taxon>
        <taxon>Bacillati</taxon>
        <taxon>Bacillota</taxon>
        <taxon>Tissierellia</taxon>
        <taxon>Tissierellales</taxon>
        <taxon>Peptoniphilaceae</taxon>
        <taxon>Peptoniphilus</taxon>
    </lineage>
</organism>
<evidence type="ECO:0000313" key="1">
    <source>
        <dbReference type="EMBL" id="SMB91962.1"/>
    </source>
</evidence>
<sequence length="72" mass="8925">MTNYYNKNTEVTLTEEEFKALIEREAKEEYNKYLEELDEDEQPEPFEPFLMRYFESEQDFIPVDEDGNREEW</sequence>
<protein>
    <submittedName>
        <fullName evidence="1">Uncharacterized protein</fullName>
    </submittedName>
</protein>
<evidence type="ECO:0000313" key="2">
    <source>
        <dbReference type="Proteomes" id="UP000192368"/>
    </source>
</evidence>
<dbReference type="AlphaFoldDB" id="A0A1W1VF22"/>
<dbReference type="EMBL" id="FWWR01000013">
    <property type="protein sequence ID" value="SMB91962.1"/>
    <property type="molecule type" value="Genomic_DNA"/>
</dbReference>
<dbReference type="Proteomes" id="UP000192368">
    <property type="component" value="Unassembled WGS sequence"/>
</dbReference>
<accession>A0A1W1VF22</accession>